<dbReference type="PATRIC" id="fig|1304281.5.peg.2643"/>
<dbReference type="RefSeq" id="WP_048500344.1">
    <property type="nucleotide sequence ID" value="NZ_LFNG01000019.1"/>
</dbReference>
<name>A0A0J7LMT4_9FLAO</name>
<keyword evidence="2" id="KW-0472">Membrane</keyword>
<dbReference type="OrthoDB" id="662756at2"/>
<keyword evidence="1" id="KW-0732">Signal</keyword>
<dbReference type="Pfam" id="PF02563">
    <property type="entry name" value="Poly_export"/>
    <property type="match status" value="1"/>
</dbReference>
<dbReference type="EMBL" id="LFNG01000019">
    <property type="protein sequence ID" value="KMQ70410.1"/>
    <property type="molecule type" value="Genomic_DNA"/>
</dbReference>
<dbReference type="Gene3D" id="3.30.1950.10">
    <property type="entry name" value="wza like domain"/>
    <property type="match status" value="1"/>
</dbReference>
<gene>
    <name evidence="4" type="ORF">ACM44_12260</name>
</gene>
<accession>A0A0J7LMT4</accession>
<evidence type="ECO:0000256" key="2">
    <source>
        <dbReference type="SAM" id="Phobius"/>
    </source>
</evidence>
<comment type="caution">
    <text evidence="4">The sequence shown here is derived from an EMBL/GenBank/DDBJ whole genome shotgun (WGS) entry which is preliminary data.</text>
</comment>
<dbReference type="PANTHER" id="PTHR33619">
    <property type="entry name" value="POLYSACCHARIDE EXPORT PROTEIN GFCE-RELATED"/>
    <property type="match status" value="1"/>
</dbReference>
<protein>
    <submittedName>
        <fullName evidence="4">Sugar transporter</fullName>
    </submittedName>
</protein>
<evidence type="ECO:0000313" key="4">
    <source>
        <dbReference type="EMBL" id="KMQ70410.1"/>
    </source>
</evidence>
<keyword evidence="5" id="KW-1185">Reference proteome</keyword>
<dbReference type="Proteomes" id="UP000035900">
    <property type="component" value="Unassembled WGS sequence"/>
</dbReference>
<evidence type="ECO:0000256" key="1">
    <source>
        <dbReference type="ARBA" id="ARBA00022729"/>
    </source>
</evidence>
<keyword evidence="2" id="KW-0812">Transmembrane</keyword>
<dbReference type="GO" id="GO:0015159">
    <property type="term" value="F:polysaccharide transmembrane transporter activity"/>
    <property type="evidence" value="ECO:0007669"/>
    <property type="project" value="InterPro"/>
</dbReference>
<keyword evidence="4" id="KW-0762">Sugar transport</keyword>
<dbReference type="InterPro" id="IPR049712">
    <property type="entry name" value="Poly_export"/>
</dbReference>
<evidence type="ECO:0000259" key="3">
    <source>
        <dbReference type="Pfam" id="PF02563"/>
    </source>
</evidence>
<dbReference type="STRING" id="1304281.ACM44_12260"/>
<keyword evidence="4" id="KW-0813">Transport</keyword>
<evidence type="ECO:0000313" key="5">
    <source>
        <dbReference type="Proteomes" id="UP000035900"/>
    </source>
</evidence>
<dbReference type="InterPro" id="IPR003715">
    <property type="entry name" value="Poly_export_N"/>
</dbReference>
<proteinExistence type="predicted"/>
<feature type="transmembrane region" description="Helical" evidence="2">
    <location>
        <begin position="250"/>
        <end position="270"/>
    </location>
</feature>
<organism evidence="4 5">
    <name type="scientific">Chryseobacterium koreense CCUG 49689</name>
    <dbReference type="NCBI Taxonomy" id="1304281"/>
    <lineage>
        <taxon>Bacteria</taxon>
        <taxon>Pseudomonadati</taxon>
        <taxon>Bacteroidota</taxon>
        <taxon>Flavobacteriia</taxon>
        <taxon>Flavobacteriales</taxon>
        <taxon>Weeksellaceae</taxon>
        <taxon>Chryseobacterium group</taxon>
        <taxon>Chryseobacterium</taxon>
    </lineage>
</organism>
<reference evidence="4 5" key="1">
    <citation type="journal article" date="2004" name="Int. J. Syst. Evol. Microbiol.">
        <title>Kaistella koreensis gen. nov., sp. nov., a novel member of the Chryseobacterium-Bergeyella-Riemerella branch.</title>
        <authorList>
            <person name="Kim M.K."/>
            <person name="Im W.T."/>
            <person name="Shin Y.K."/>
            <person name="Lim J.H."/>
            <person name="Kim S.H."/>
            <person name="Lee B.C."/>
            <person name="Park M.Y."/>
            <person name="Lee K.Y."/>
            <person name="Lee S.T."/>
        </authorList>
    </citation>
    <scope>NUCLEOTIDE SEQUENCE [LARGE SCALE GENOMIC DNA]</scope>
    <source>
        <strain evidence="4 5">CCUG 49689</strain>
    </source>
</reference>
<dbReference type="AlphaFoldDB" id="A0A0J7LMT4"/>
<dbReference type="PROSITE" id="PS51257">
    <property type="entry name" value="PROKAR_LIPOPROTEIN"/>
    <property type="match status" value="1"/>
</dbReference>
<sequence length="271" mass="29906">MRKYFKVFITIFTLIVLFSCSPKKNIVYLSNYNFEQEVSEARYTGLHIQEGDQLNILVSAFDEIAVRPFNMNTMSRTSSAATGNSAANPNMTAVAGSLYTVNSDGTIIFPVLGSIYCKGMTKQQLKDDLELRLKRYLTDPLVTVNLANFNFFVLGEVGSKGLKTAATEKVNILQALAIAGDINVGGNKTNVKLIRYSEKEGKDNAISLDLTDAGIVNSPYYYIQQNDIIYVEPDKNQQIAVNNSAKLDKALKYVGVVSGVLALFITILRIK</sequence>
<dbReference type="PANTHER" id="PTHR33619:SF3">
    <property type="entry name" value="POLYSACCHARIDE EXPORT PROTEIN GFCE-RELATED"/>
    <property type="match status" value="1"/>
</dbReference>
<feature type="domain" description="Polysaccharide export protein N-terminal" evidence="3">
    <location>
        <begin position="46"/>
        <end position="146"/>
    </location>
</feature>
<keyword evidence="2" id="KW-1133">Transmembrane helix</keyword>